<comment type="cofactor">
    <cofactor evidence="1">
        <name>Mg(2+)</name>
        <dbReference type="ChEBI" id="CHEBI:18420"/>
    </cofactor>
</comment>
<feature type="domain" description="Poly A polymerase head" evidence="8">
    <location>
        <begin position="23"/>
        <end position="135"/>
    </location>
</feature>
<evidence type="ECO:0000256" key="3">
    <source>
        <dbReference type="ARBA" id="ARBA00022694"/>
    </source>
</evidence>
<gene>
    <name evidence="9" type="primary">pcnB</name>
    <name evidence="9" type="ORF">AULFYP135_00710</name>
</gene>
<evidence type="ECO:0000313" key="9">
    <source>
        <dbReference type="EMBL" id="VYS87084.1"/>
    </source>
</evidence>
<keyword evidence="3" id="KW-0819">tRNA processing</keyword>
<dbReference type="PANTHER" id="PTHR46173">
    <property type="entry name" value="CCA TRNA NUCLEOTIDYLTRANSFERASE 1, MITOCHONDRIAL"/>
    <property type="match status" value="1"/>
</dbReference>
<comment type="similarity">
    <text evidence="7">Belongs to the tRNA nucleotidyltransferase/poly(A) polymerase family.</text>
</comment>
<keyword evidence="4 9" id="KW-0548">Nucleotidyltransferase</keyword>
<evidence type="ECO:0000256" key="2">
    <source>
        <dbReference type="ARBA" id="ARBA00022679"/>
    </source>
</evidence>
<dbReference type="InterPro" id="IPR002646">
    <property type="entry name" value="PolA_pol_head_dom"/>
</dbReference>
<proteinExistence type="inferred from homology"/>
<dbReference type="InterPro" id="IPR043519">
    <property type="entry name" value="NT_sf"/>
</dbReference>
<organism evidence="9">
    <name type="scientific">uncultured Anaerotruncus sp</name>
    <dbReference type="NCBI Taxonomy" id="905011"/>
    <lineage>
        <taxon>Bacteria</taxon>
        <taxon>Bacillati</taxon>
        <taxon>Bacillota</taxon>
        <taxon>Clostridia</taxon>
        <taxon>Eubacteriales</taxon>
        <taxon>Oscillospiraceae</taxon>
        <taxon>Anaerotruncus</taxon>
        <taxon>environmental samples</taxon>
    </lineage>
</organism>
<dbReference type="Gene3D" id="1.10.3090.10">
    <property type="entry name" value="cca-adding enzyme, domain 2"/>
    <property type="match status" value="1"/>
</dbReference>
<dbReference type="SUPFAM" id="SSF81301">
    <property type="entry name" value="Nucleotidyltransferase"/>
    <property type="match status" value="1"/>
</dbReference>
<dbReference type="EMBL" id="CACRSL010000003">
    <property type="protein sequence ID" value="VYS87084.1"/>
    <property type="molecule type" value="Genomic_DNA"/>
</dbReference>
<dbReference type="InterPro" id="IPR050264">
    <property type="entry name" value="Bact_CCA-adding_enz_type3_sf"/>
</dbReference>
<keyword evidence="7" id="KW-0694">RNA-binding</keyword>
<dbReference type="GO" id="GO:0008033">
    <property type="term" value="P:tRNA processing"/>
    <property type="evidence" value="ECO:0007669"/>
    <property type="project" value="UniProtKB-KW"/>
</dbReference>
<keyword evidence="5" id="KW-0479">Metal-binding</keyword>
<evidence type="ECO:0000256" key="7">
    <source>
        <dbReference type="RuleBase" id="RU003953"/>
    </source>
</evidence>
<sequence length="410" mass="45004">MTLRLPLQVNHLIDLLSGSGHEAYAVGCCVRDRLVDLIPAEWEVCTDASLAQAASCIQNELHIEPKQEPNSLMLVVDGVSLRVTTATFRQESSSSNPKPDLSDRGLTVNAIAYHPVKGLVNEFHGLEDLEGKLIRGIGDPDIYFRRNPFNMLQTLRFSALSSCRMDRSVASSIHRLAPMLSGIPAERASVDFCRILMCSNAAGTIRNYFDVASALIPSLAAPLEREANLPALVARSLEHCPPDLTVRLALLLLPIERQKGAVTGALAKQAALDFALDSLTAGYIEQLCGAYDTFIPTSPTKMKKMIAQYGKPLFQRLILFKKALIYSGQGSKVDSILSLHRSNLLLGDILRNNQCCTLRELAVGQEDLTAEGLSPEDAKRILPQLLEQVWAQDSLNTREKLLPLAKRLAR</sequence>
<evidence type="ECO:0000256" key="5">
    <source>
        <dbReference type="ARBA" id="ARBA00022723"/>
    </source>
</evidence>
<evidence type="ECO:0000259" key="8">
    <source>
        <dbReference type="Pfam" id="PF01743"/>
    </source>
</evidence>
<dbReference type="GO" id="GO:0000049">
    <property type="term" value="F:tRNA binding"/>
    <property type="evidence" value="ECO:0007669"/>
    <property type="project" value="TreeGrafter"/>
</dbReference>
<keyword evidence="2 7" id="KW-0808">Transferase</keyword>
<evidence type="ECO:0000256" key="4">
    <source>
        <dbReference type="ARBA" id="ARBA00022695"/>
    </source>
</evidence>
<dbReference type="PANTHER" id="PTHR46173:SF1">
    <property type="entry name" value="CCA TRNA NUCLEOTIDYLTRANSFERASE 1, MITOCHONDRIAL"/>
    <property type="match status" value="1"/>
</dbReference>
<dbReference type="Gene3D" id="3.30.460.10">
    <property type="entry name" value="Beta Polymerase, domain 2"/>
    <property type="match status" value="1"/>
</dbReference>
<dbReference type="GO" id="GO:1990817">
    <property type="term" value="F:poly(A) RNA polymerase activity"/>
    <property type="evidence" value="ECO:0007669"/>
    <property type="project" value="UniProtKB-EC"/>
</dbReference>
<evidence type="ECO:0000256" key="1">
    <source>
        <dbReference type="ARBA" id="ARBA00001946"/>
    </source>
</evidence>
<accession>A0A6N2S267</accession>
<dbReference type="EC" id="2.7.7.19" evidence="9"/>
<protein>
    <submittedName>
        <fullName evidence="9">Poly(A) polymerase I</fullName>
        <ecNumber evidence="9">2.7.7.19</ecNumber>
    </submittedName>
</protein>
<name>A0A6N2S267_9FIRM</name>
<dbReference type="Pfam" id="PF01743">
    <property type="entry name" value="PolyA_pol"/>
    <property type="match status" value="1"/>
</dbReference>
<dbReference type="AlphaFoldDB" id="A0A6N2S267"/>
<reference evidence="9" key="1">
    <citation type="submission" date="2019-11" db="EMBL/GenBank/DDBJ databases">
        <authorList>
            <person name="Feng L."/>
        </authorList>
    </citation>
    <scope>NUCLEOTIDE SEQUENCE</scope>
    <source>
        <strain evidence="9">AundefinedLFYP135</strain>
    </source>
</reference>
<dbReference type="GO" id="GO:0046872">
    <property type="term" value="F:metal ion binding"/>
    <property type="evidence" value="ECO:0007669"/>
    <property type="project" value="UniProtKB-KW"/>
</dbReference>
<dbReference type="SUPFAM" id="SSF81891">
    <property type="entry name" value="Poly A polymerase C-terminal region-like"/>
    <property type="match status" value="1"/>
</dbReference>
<keyword evidence="6" id="KW-0460">Magnesium</keyword>
<evidence type="ECO:0000256" key="6">
    <source>
        <dbReference type="ARBA" id="ARBA00022842"/>
    </source>
</evidence>